<dbReference type="InterPro" id="IPR055355">
    <property type="entry name" value="ZP-C"/>
</dbReference>
<reference evidence="5" key="2">
    <citation type="journal article" date="2008" name="Genome Biol.">
        <title>Improved genome assembly and evidence-based global gene model set for the chordate Ciona intestinalis: new insight into intron and operon populations.</title>
        <authorList>
            <person name="Satou Y."/>
            <person name="Mineta K."/>
            <person name="Ogasawara M."/>
            <person name="Sasakura Y."/>
            <person name="Shoguchi E."/>
            <person name="Ueno K."/>
            <person name="Yamada L."/>
            <person name="Matsumoto J."/>
            <person name="Wasserscheid J."/>
            <person name="Dewar K."/>
            <person name="Wiley G.B."/>
            <person name="Macmil S.L."/>
            <person name="Roe B.A."/>
            <person name="Zeller R.W."/>
            <person name="Hastings K.E."/>
            <person name="Lemaire P."/>
            <person name="Lindquist E."/>
            <person name="Endo T."/>
            <person name="Hotta K."/>
            <person name="Inaba K."/>
        </authorList>
    </citation>
    <scope>NUCLEOTIDE SEQUENCE [LARGE SCALE GENOMIC DNA]</scope>
    <source>
        <strain evidence="5">wild type</strain>
    </source>
</reference>
<dbReference type="OMA" id="QAHQCWA"/>
<keyword evidence="6" id="KW-1185">Reference proteome</keyword>
<evidence type="ECO:0000313" key="5">
    <source>
        <dbReference type="Ensembl" id="ENSCINP00000031702.1"/>
    </source>
</evidence>
<evidence type="ECO:0000256" key="2">
    <source>
        <dbReference type="ARBA" id="ARBA00023157"/>
    </source>
</evidence>
<dbReference type="Gene3D" id="2.60.40.4100">
    <property type="entry name" value="Zona pellucida, ZP-C domain"/>
    <property type="match status" value="1"/>
</dbReference>
<evidence type="ECO:0000256" key="1">
    <source>
        <dbReference type="ARBA" id="ARBA00022729"/>
    </source>
</evidence>
<dbReference type="PROSITE" id="PS51034">
    <property type="entry name" value="ZP_2"/>
    <property type="match status" value="1"/>
</dbReference>
<dbReference type="InParanoid" id="H2XPW8"/>
<reference evidence="6" key="1">
    <citation type="journal article" date="2002" name="Science">
        <title>The draft genome of Ciona intestinalis: insights into chordate and vertebrate origins.</title>
        <authorList>
            <person name="Dehal P."/>
            <person name="Satou Y."/>
            <person name="Campbell R.K."/>
            <person name="Chapman J."/>
            <person name="Degnan B."/>
            <person name="De Tomaso A."/>
            <person name="Davidson B."/>
            <person name="Di Gregorio A."/>
            <person name="Gelpke M."/>
            <person name="Goodstein D.M."/>
            <person name="Harafuji N."/>
            <person name="Hastings K.E."/>
            <person name="Ho I."/>
            <person name="Hotta K."/>
            <person name="Huang W."/>
            <person name="Kawashima T."/>
            <person name="Lemaire P."/>
            <person name="Martinez D."/>
            <person name="Meinertzhagen I.A."/>
            <person name="Necula S."/>
            <person name="Nonaka M."/>
            <person name="Putnam N."/>
            <person name="Rash S."/>
            <person name="Saiga H."/>
            <person name="Satake M."/>
            <person name="Terry A."/>
            <person name="Yamada L."/>
            <person name="Wang H.G."/>
            <person name="Awazu S."/>
            <person name="Azumi K."/>
            <person name="Boore J."/>
            <person name="Branno M."/>
            <person name="Chin-Bow S."/>
            <person name="DeSantis R."/>
            <person name="Doyle S."/>
            <person name="Francino P."/>
            <person name="Keys D.N."/>
            <person name="Haga S."/>
            <person name="Hayashi H."/>
            <person name="Hino K."/>
            <person name="Imai K.S."/>
            <person name="Inaba K."/>
            <person name="Kano S."/>
            <person name="Kobayashi K."/>
            <person name="Kobayashi M."/>
            <person name="Lee B.I."/>
            <person name="Makabe K.W."/>
            <person name="Manohar C."/>
            <person name="Matassi G."/>
            <person name="Medina M."/>
            <person name="Mochizuki Y."/>
            <person name="Mount S."/>
            <person name="Morishita T."/>
            <person name="Miura S."/>
            <person name="Nakayama A."/>
            <person name="Nishizaka S."/>
            <person name="Nomoto H."/>
            <person name="Ohta F."/>
            <person name="Oishi K."/>
            <person name="Rigoutsos I."/>
            <person name="Sano M."/>
            <person name="Sasaki A."/>
            <person name="Sasakura Y."/>
            <person name="Shoguchi E."/>
            <person name="Shin-i T."/>
            <person name="Spagnuolo A."/>
            <person name="Stainier D."/>
            <person name="Suzuki M.M."/>
            <person name="Tassy O."/>
            <person name="Takatori N."/>
            <person name="Tokuoka M."/>
            <person name="Yagi K."/>
            <person name="Yoshizaki F."/>
            <person name="Wada S."/>
            <person name="Zhang C."/>
            <person name="Hyatt P.D."/>
            <person name="Larimer F."/>
            <person name="Detter C."/>
            <person name="Doggett N."/>
            <person name="Glavina T."/>
            <person name="Hawkins T."/>
            <person name="Richardson P."/>
            <person name="Lucas S."/>
            <person name="Kohara Y."/>
            <person name="Levine M."/>
            <person name="Satoh N."/>
            <person name="Rokhsar D.S."/>
        </authorList>
    </citation>
    <scope>NUCLEOTIDE SEQUENCE [LARGE SCALE GENOMIC DNA]</scope>
</reference>
<sequence>MNWLLFSLITVLFYAVQGETAGSAISNAPELPSTAISCGSSGVNITIANSYLAMNNITNVTTVILVNETSQNEASTACTGVTTGDGFVIRLSSGFDMCAKSVNKTENKTCVTYLVRLIVARPTTLISRVRSYVFNLKCEYNTDLSGNIRSIIPVIRTHNTVVKEKIQDFSVDMSLFTDYNFTTKLPPSNRSVVIPGVYIYVGIWLKTFQMSNTILQAHQCWATPN</sequence>
<dbReference type="InterPro" id="IPR042235">
    <property type="entry name" value="ZP-C_dom"/>
</dbReference>
<dbReference type="PANTHER" id="PTHR14002:SF43">
    <property type="entry name" value="DELTA-LIKE PROTEIN"/>
    <property type="match status" value="1"/>
</dbReference>
<dbReference type="Ensembl" id="ENSCINT00000032032.1">
    <property type="protein sequence ID" value="ENSCINP00000031702.1"/>
    <property type="gene ID" value="ENSCING00000024488.1"/>
</dbReference>
<keyword evidence="1 3" id="KW-0732">Signal</keyword>
<keyword evidence="2" id="KW-1015">Disulfide bond</keyword>
<evidence type="ECO:0000313" key="6">
    <source>
        <dbReference type="Proteomes" id="UP000008144"/>
    </source>
</evidence>
<dbReference type="InterPro" id="IPR001507">
    <property type="entry name" value="ZP_dom"/>
</dbReference>
<dbReference type="EMBL" id="EAAA01000200">
    <property type="status" value="NOT_ANNOTATED_CDS"/>
    <property type="molecule type" value="Genomic_DNA"/>
</dbReference>
<protein>
    <recommendedName>
        <fullName evidence="4">ZP domain-containing protein</fullName>
    </recommendedName>
</protein>
<accession>H2XPW8</accession>
<evidence type="ECO:0000259" key="4">
    <source>
        <dbReference type="PROSITE" id="PS51034"/>
    </source>
</evidence>
<feature type="domain" description="ZP" evidence="4">
    <location>
        <begin position="37"/>
        <end position="225"/>
    </location>
</feature>
<name>H2XPW8_CIOIN</name>
<dbReference type="GeneTree" id="ENSGT00660000096863"/>
<dbReference type="PANTHER" id="PTHR14002">
    <property type="entry name" value="ENDOGLIN/TGF-BETA RECEPTOR TYPE III"/>
    <property type="match status" value="1"/>
</dbReference>
<dbReference type="AlphaFoldDB" id="H2XPW8"/>
<dbReference type="Proteomes" id="UP000008144">
    <property type="component" value="Chromosome 1"/>
</dbReference>
<proteinExistence type="predicted"/>
<reference evidence="5" key="4">
    <citation type="submission" date="2025-09" db="UniProtKB">
        <authorList>
            <consortium name="Ensembl"/>
        </authorList>
    </citation>
    <scope>IDENTIFICATION</scope>
</reference>
<dbReference type="HOGENOM" id="CLU_1232278_0_0_1"/>
<organism evidence="5 6">
    <name type="scientific">Ciona intestinalis</name>
    <name type="common">Transparent sea squirt</name>
    <name type="synonym">Ascidia intestinalis</name>
    <dbReference type="NCBI Taxonomy" id="7719"/>
    <lineage>
        <taxon>Eukaryota</taxon>
        <taxon>Metazoa</taxon>
        <taxon>Chordata</taxon>
        <taxon>Tunicata</taxon>
        <taxon>Ascidiacea</taxon>
        <taxon>Phlebobranchia</taxon>
        <taxon>Cionidae</taxon>
        <taxon>Ciona</taxon>
    </lineage>
</organism>
<feature type="signal peptide" evidence="3">
    <location>
        <begin position="1"/>
        <end position="18"/>
    </location>
</feature>
<reference evidence="5" key="3">
    <citation type="submission" date="2025-08" db="UniProtKB">
        <authorList>
            <consortium name="Ensembl"/>
        </authorList>
    </citation>
    <scope>IDENTIFICATION</scope>
</reference>
<feature type="chain" id="PRO_5003577354" description="ZP domain-containing protein" evidence="3">
    <location>
        <begin position="19"/>
        <end position="225"/>
    </location>
</feature>
<dbReference type="Pfam" id="PF00100">
    <property type="entry name" value="Zona_pellucida"/>
    <property type="match status" value="1"/>
</dbReference>
<evidence type="ECO:0000256" key="3">
    <source>
        <dbReference type="SAM" id="SignalP"/>
    </source>
</evidence>